<keyword evidence="7" id="KW-0560">Oxidoreductase</keyword>
<dbReference type="PANTHER" id="PTHR10742:SF405">
    <property type="entry name" value="PEROXISOMAL N(1)-ACETYL-SPERMINE_SPERMIDINE OXIDASE"/>
    <property type="match status" value="1"/>
</dbReference>
<comment type="similarity">
    <text evidence="3">Belongs to the flavin monoamine oxidase family.</text>
</comment>
<evidence type="ECO:0000313" key="11">
    <source>
        <dbReference type="Proteomes" id="UP001497497"/>
    </source>
</evidence>
<evidence type="ECO:0000256" key="7">
    <source>
        <dbReference type="ARBA" id="ARBA00023002"/>
    </source>
</evidence>
<dbReference type="InterPro" id="IPR036188">
    <property type="entry name" value="FAD/NAD-bd_sf"/>
</dbReference>
<sequence>MSCERVSCSTMEDGVQNGQAGVENRHANVVRRDIKTVIIGGGIAGLAAGKFLQSEGLDDYVILEASDRLGGRIWSVQVDNNGHRAEMGANWIHGVKHNPIYKIADENNLLTERELHLNSKNIYMTENGETIHEGTVKKVDFAYGTMLTSCEDYFIEHTPIDVNESLGAELERMIKEKLENTAGEERHMLELVYHQRRLLECCISGCDSLNDVSLSQFGSYKELPGRHLVIPRGFSAILGIVKEGIPEENIKLNTPVRRIHYEGLLNNSEEESVCVECENGDIYYPDHVIVTVSLGVLKATCDRLFSPSLPQRKLDAIQHLGFGVVNKVILVFDGPVVEKPTHRVHLAWDPTINTSENLRERWYRKIYSLEVVHDNVLVGWLSGKEALFLESLTDEEVMQDMEKVVQMFIGSLTDHIPNLIRVIRTSWGRNQYTRGSYSFIAVGATQEDIANLKYPLSINLRDGTKKPVILFAGEATHQSFYSTTHGALLTGNREAARICKIWKPEEAAAGRYSDLGLSDTEDTEEEDSSDDEGPCHTLPSSKDESVNFF</sequence>
<evidence type="ECO:0000313" key="10">
    <source>
        <dbReference type="EMBL" id="CAL1542277.1"/>
    </source>
</evidence>
<evidence type="ECO:0000256" key="4">
    <source>
        <dbReference type="ARBA" id="ARBA00022490"/>
    </source>
</evidence>
<organism evidence="10 11">
    <name type="scientific">Lymnaea stagnalis</name>
    <name type="common">Great pond snail</name>
    <name type="synonym">Helix stagnalis</name>
    <dbReference type="NCBI Taxonomy" id="6523"/>
    <lineage>
        <taxon>Eukaryota</taxon>
        <taxon>Metazoa</taxon>
        <taxon>Spiralia</taxon>
        <taxon>Lophotrochozoa</taxon>
        <taxon>Mollusca</taxon>
        <taxon>Gastropoda</taxon>
        <taxon>Heterobranchia</taxon>
        <taxon>Euthyneura</taxon>
        <taxon>Panpulmonata</taxon>
        <taxon>Hygrophila</taxon>
        <taxon>Lymnaeoidea</taxon>
        <taxon>Lymnaeidae</taxon>
        <taxon>Lymnaea</taxon>
    </lineage>
</organism>
<reference evidence="10 11" key="1">
    <citation type="submission" date="2024-04" db="EMBL/GenBank/DDBJ databases">
        <authorList>
            <consortium name="Genoscope - CEA"/>
            <person name="William W."/>
        </authorList>
    </citation>
    <scope>NUCLEOTIDE SEQUENCE [LARGE SCALE GENOMIC DNA]</scope>
</reference>
<gene>
    <name evidence="10" type="ORF">GSLYS_00015871001</name>
</gene>
<keyword evidence="6" id="KW-0274">FAD</keyword>
<feature type="region of interest" description="Disordered" evidence="8">
    <location>
        <begin position="512"/>
        <end position="549"/>
    </location>
</feature>
<accession>A0AAV2ICD6</accession>
<evidence type="ECO:0000256" key="1">
    <source>
        <dbReference type="ARBA" id="ARBA00001974"/>
    </source>
</evidence>
<name>A0AAV2ICD6_LYMST</name>
<dbReference type="GO" id="GO:0005737">
    <property type="term" value="C:cytoplasm"/>
    <property type="evidence" value="ECO:0007669"/>
    <property type="project" value="UniProtKB-SubCell"/>
</dbReference>
<comment type="cofactor">
    <cofactor evidence="1">
        <name>FAD</name>
        <dbReference type="ChEBI" id="CHEBI:57692"/>
    </cofactor>
</comment>
<evidence type="ECO:0000256" key="3">
    <source>
        <dbReference type="ARBA" id="ARBA00005995"/>
    </source>
</evidence>
<comment type="subcellular location">
    <subcellularLocation>
        <location evidence="2">Cytoplasm</location>
    </subcellularLocation>
</comment>
<evidence type="ECO:0000259" key="9">
    <source>
        <dbReference type="Pfam" id="PF01593"/>
    </source>
</evidence>
<dbReference type="Proteomes" id="UP001497497">
    <property type="component" value="Unassembled WGS sequence"/>
</dbReference>
<dbReference type="Gene3D" id="3.50.50.60">
    <property type="entry name" value="FAD/NAD(P)-binding domain"/>
    <property type="match status" value="1"/>
</dbReference>
<dbReference type="EMBL" id="CAXITT010000478">
    <property type="protein sequence ID" value="CAL1542277.1"/>
    <property type="molecule type" value="Genomic_DNA"/>
</dbReference>
<evidence type="ECO:0000256" key="8">
    <source>
        <dbReference type="SAM" id="MobiDB-lite"/>
    </source>
</evidence>
<keyword evidence="11" id="KW-1185">Reference proteome</keyword>
<dbReference type="Pfam" id="PF01593">
    <property type="entry name" value="Amino_oxidase"/>
    <property type="match status" value="1"/>
</dbReference>
<feature type="domain" description="Amine oxidase" evidence="9">
    <location>
        <begin position="43"/>
        <end position="498"/>
    </location>
</feature>
<dbReference type="GO" id="GO:0046592">
    <property type="term" value="F:polyamine oxidase activity"/>
    <property type="evidence" value="ECO:0007669"/>
    <property type="project" value="TreeGrafter"/>
</dbReference>
<keyword evidence="5" id="KW-0285">Flavoprotein</keyword>
<dbReference type="PANTHER" id="PTHR10742">
    <property type="entry name" value="FLAVIN MONOAMINE OXIDASE"/>
    <property type="match status" value="1"/>
</dbReference>
<evidence type="ECO:0000256" key="6">
    <source>
        <dbReference type="ARBA" id="ARBA00022827"/>
    </source>
</evidence>
<evidence type="ECO:0000256" key="2">
    <source>
        <dbReference type="ARBA" id="ARBA00004496"/>
    </source>
</evidence>
<protein>
    <recommendedName>
        <fullName evidence="9">Amine oxidase domain-containing protein</fullName>
    </recommendedName>
</protein>
<dbReference type="InterPro" id="IPR002937">
    <property type="entry name" value="Amino_oxidase"/>
</dbReference>
<dbReference type="Gene3D" id="3.90.660.10">
    <property type="match status" value="1"/>
</dbReference>
<dbReference type="AlphaFoldDB" id="A0AAV2ICD6"/>
<evidence type="ECO:0000256" key="5">
    <source>
        <dbReference type="ARBA" id="ARBA00022630"/>
    </source>
</evidence>
<comment type="caution">
    <text evidence="10">The sequence shown here is derived from an EMBL/GenBank/DDBJ whole genome shotgun (WGS) entry which is preliminary data.</text>
</comment>
<dbReference type="InterPro" id="IPR050281">
    <property type="entry name" value="Flavin_monoamine_oxidase"/>
</dbReference>
<dbReference type="SUPFAM" id="SSF54373">
    <property type="entry name" value="FAD-linked reductases, C-terminal domain"/>
    <property type="match status" value="1"/>
</dbReference>
<keyword evidence="4" id="KW-0963">Cytoplasm</keyword>
<proteinExistence type="inferred from homology"/>
<dbReference type="SUPFAM" id="SSF51905">
    <property type="entry name" value="FAD/NAD(P)-binding domain"/>
    <property type="match status" value="1"/>
</dbReference>
<feature type="compositionally biased region" description="Acidic residues" evidence="8">
    <location>
        <begin position="519"/>
        <end position="532"/>
    </location>
</feature>